<dbReference type="Pfam" id="PF04456">
    <property type="entry name" value="DUF503"/>
    <property type="match status" value="1"/>
</dbReference>
<dbReference type="Proteomes" id="UP000885792">
    <property type="component" value="Unassembled WGS sequence"/>
</dbReference>
<organism evidence="1">
    <name type="scientific">Aquifex aeolicus</name>
    <dbReference type="NCBI Taxonomy" id="63363"/>
    <lineage>
        <taxon>Bacteria</taxon>
        <taxon>Pseudomonadati</taxon>
        <taxon>Aquificota</taxon>
        <taxon>Aquificia</taxon>
        <taxon>Aquificales</taxon>
        <taxon>Aquificaceae</taxon>
        <taxon>Aquifex</taxon>
    </lineage>
</organism>
<comment type="caution">
    <text evidence="1">The sequence shown here is derived from an EMBL/GenBank/DDBJ whole genome shotgun (WGS) entry which is preliminary data.</text>
</comment>
<reference evidence="1" key="1">
    <citation type="journal article" date="2020" name="mSystems">
        <title>Genome- and Community-Level Interaction Insights into Carbon Utilization and Element Cycling Functions of Hydrothermarchaeota in Hydrothermal Sediment.</title>
        <authorList>
            <person name="Zhou Z."/>
            <person name="Liu Y."/>
            <person name="Xu W."/>
            <person name="Pan J."/>
            <person name="Luo Z.H."/>
            <person name="Li M."/>
        </authorList>
    </citation>
    <scope>NUCLEOTIDE SEQUENCE [LARGE SCALE GENOMIC DNA]</scope>
    <source>
        <strain evidence="1">HyVt-501</strain>
    </source>
</reference>
<dbReference type="PANTHER" id="PTHR36441">
    <property type="entry name" value="HYPOTHETICAL CYTOSOLIC PROTEIN"/>
    <property type="match status" value="1"/>
</dbReference>
<dbReference type="EMBL" id="DRNB01000018">
    <property type="protein sequence ID" value="HHJ63403.1"/>
    <property type="molecule type" value="Genomic_DNA"/>
</dbReference>
<name>A0A7C5L8E7_AQUAO</name>
<dbReference type="InterPro" id="IPR007546">
    <property type="entry name" value="DUF503"/>
</dbReference>
<sequence length="95" mass="10717">MIVGVLRVELFIPEAGSLKSKRSEIRSIKERIRRSFNASVSEIDNQDLWQRGTLGIAVVGSSAPFVQETLDRITGFLEKNWAHLLLELSSEILHL</sequence>
<dbReference type="Gene3D" id="3.30.70.1120">
    <property type="entry name" value="TT1725-like"/>
    <property type="match status" value="1"/>
</dbReference>
<gene>
    <name evidence="1" type="ORF">ENJ61_00690</name>
</gene>
<dbReference type="SUPFAM" id="SSF103007">
    <property type="entry name" value="Hypothetical protein TT1725"/>
    <property type="match status" value="1"/>
</dbReference>
<dbReference type="PANTHER" id="PTHR36441:SF1">
    <property type="entry name" value="DUF503 DOMAIN-CONTAINING PROTEIN"/>
    <property type="match status" value="1"/>
</dbReference>
<protein>
    <submittedName>
        <fullName evidence="1">DUF503 domain-containing protein</fullName>
    </submittedName>
</protein>
<accession>A0A7C5L8E7</accession>
<evidence type="ECO:0000313" key="1">
    <source>
        <dbReference type="EMBL" id="HHJ63403.1"/>
    </source>
</evidence>
<dbReference type="AlphaFoldDB" id="A0A7C5L8E7"/>
<proteinExistence type="predicted"/>
<dbReference type="InterPro" id="IPR036746">
    <property type="entry name" value="TT1725-like_sf"/>
</dbReference>